<reference evidence="1 2" key="1">
    <citation type="journal article" date="2002" name="Nature">
        <title>Genome sequence and comparative analysis of the model rodent malaria parasite Plasmodium yoelii yoelii.</title>
        <authorList>
            <person name="Carlton J.M."/>
            <person name="Angiuoli S.V."/>
            <person name="Suh B.B."/>
            <person name="Kooij T.W."/>
            <person name="Pertea M."/>
            <person name="Silva J.C."/>
            <person name="Ermolaeva M.D."/>
            <person name="Allen J.E."/>
            <person name="Selengut J.D."/>
            <person name="Koo H.L."/>
            <person name="Peterson J.D."/>
            <person name="Pop M."/>
            <person name="Kosack D.S."/>
            <person name="Shumway M.F."/>
            <person name="Bidwell S.L."/>
            <person name="Shallom S.J."/>
            <person name="van Aken S.E."/>
            <person name="Riedmuller S.B."/>
            <person name="Feldblyum T.V."/>
            <person name="Cho J.K."/>
            <person name="Quackenbush J."/>
            <person name="Sedegah M."/>
            <person name="Shoaibi A."/>
            <person name="Cummings L.M."/>
            <person name="Florens L."/>
            <person name="Yates J.R."/>
            <person name="Raine J.D."/>
            <person name="Sinden R.E."/>
            <person name="Harris M.A."/>
            <person name="Cunningham D.A."/>
            <person name="Preiser P.R."/>
            <person name="Bergman L.W."/>
            <person name="Vaidya A.B."/>
            <person name="van Lin L.H."/>
            <person name="Janse C.J."/>
            <person name="Waters A.P."/>
            <person name="Smith H.O."/>
            <person name="White O.R."/>
            <person name="Salzberg S.L."/>
            <person name="Venter J.C."/>
            <person name="Fraser C.M."/>
            <person name="Hoffman S.L."/>
            <person name="Gardner M.J."/>
            <person name="Carucci D.J."/>
        </authorList>
    </citation>
    <scope>NUCLEOTIDE SEQUENCE [LARGE SCALE GENOMIC DNA]</scope>
    <source>
        <strain evidence="1 2">17XNL</strain>
    </source>
</reference>
<keyword evidence="2" id="KW-1185">Reference proteome</keyword>
<dbReference type="PaxDb" id="73239-Q7RBT9"/>
<comment type="caution">
    <text evidence="1">The sequence shown here is derived from an EMBL/GenBank/DDBJ whole genome shotgun (WGS) entry which is preliminary data.</text>
</comment>
<sequence length="54" mass="6636">MRKKDYAKFYSIQLIKLANNKCRCYSISMWKCCVVFVKERQIFKKKIKKNKINK</sequence>
<protein>
    <submittedName>
        <fullName evidence="1">Uncharacterized protein</fullName>
    </submittedName>
</protein>
<accession>Q7RBT9</accession>
<evidence type="ECO:0000313" key="1">
    <source>
        <dbReference type="EMBL" id="EAA18195.1"/>
    </source>
</evidence>
<gene>
    <name evidence="1" type="ORF">PY06047</name>
</gene>
<dbReference type="Proteomes" id="UP000008553">
    <property type="component" value="Unassembled WGS sequence"/>
</dbReference>
<dbReference type="InParanoid" id="Q7RBT9"/>
<dbReference type="EMBL" id="AABL01002006">
    <property type="protein sequence ID" value="EAA18195.1"/>
    <property type="molecule type" value="Genomic_DNA"/>
</dbReference>
<organism evidence="1 2">
    <name type="scientific">Plasmodium yoelii yoelii</name>
    <dbReference type="NCBI Taxonomy" id="73239"/>
    <lineage>
        <taxon>Eukaryota</taxon>
        <taxon>Sar</taxon>
        <taxon>Alveolata</taxon>
        <taxon>Apicomplexa</taxon>
        <taxon>Aconoidasida</taxon>
        <taxon>Haemosporida</taxon>
        <taxon>Plasmodiidae</taxon>
        <taxon>Plasmodium</taxon>
        <taxon>Plasmodium (Vinckeia)</taxon>
    </lineage>
</organism>
<evidence type="ECO:0000313" key="2">
    <source>
        <dbReference type="Proteomes" id="UP000008553"/>
    </source>
</evidence>
<dbReference type="AlphaFoldDB" id="Q7RBT9"/>
<proteinExistence type="predicted"/>
<name>Q7RBT9_PLAYO</name>